<accession>A0A2I6SCF1</accession>
<feature type="region of interest" description="Disordered" evidence="1">
    <location>
        <begin position="65"/>
        <end position="84"/>
    </location>
</feature>
<dbReference type="Proteomes" id="UP000267352">
    <property type="component" value="Segment"/>
</dbReference>
<reference evidence="2" key="1">
    <citation type="submission" date="2017-12" db="EMBL/GenBank/DDBJ databases">
        <authorList>
            <person name="Katneni V.K."/>
            <person name="Shekhar M.S."/>
            <person name="Otta S.K."/>
            <person name="Karthic K."/>
            <person name="Jangam A.K."/>
            <person name="Gopikrishna G."/>
            <person name="Vijayan K.K."/>
        </authorList>
    </citation>
    <scope>NUCLEOTIDE SEQUENCE [LARGE SCALE GENOMIC DNA]</scope>
    <source>
        <strain evidence="2">IN_AP4RU</strain>
    </source>
</reference>
<dbReference type="EMBL" id="MG702567">
    <property type="protein sequence ID" value="AUO15237.1"/>
    <property type="molecule type" value="Genomic_DNA"/>
</dbReference>
<protein>
    <submittedName>
        <fullName evidence="2">WSSV484</fullName>
    </submittedName>
</protein>
<reference evidence="2" key="2">
    <citation type="journal article" date="2018" name="Genome Announc.">
        <title>First Report of a Complete Genome Sequence of White spot syndrome virus from India.</title>
        <authorList>
            <person name="Vinaya Kumar K."/>
            <person name="Shekhar M.S."/>
            <person name="Otta S.K."/>
            <person name="Karthic K."/>
            <person name="Ashok Kumar J."/>
            <person name="Gopikrishna G."/>
            <person name="Vijayan K.K."/>
        </authorList>
    </citation>
    <scope>NUCLEOTIDE SEQUENCE</scope>
    <source>
        <strain evidence="2">IN_AP4RU</strain>
    </source>
</reference>
<evidence type="ECO:0000256" key="1">
    <source>
        <dbReference type="SAM" id="MobiDB-lite"/>
    </source>
</evidence>
<name>A0A2I6SCF1_9VIRU</name>
<proteinExistence type="predicted"/>
<organism evidence="2">
    <name type="scientific">White spot syndrome virus</name>
    <dbReference type="NCBI Taxonomy" id="342409"/>
    <lineage>
        <taxon>Viruses</taxon>
        <taxon>Viruses incertae sedis</taxon>
        <taxon>Naldaviricetes</taxon>
        <taxon>Nimaviridae</taxon>
        <taxon>Whispovirus</taxon>
    </lineage>
</organism>
<evidence type="ECO:0000313" key="2">
    <source>
        <dbReference type="EMBL" id="AUO15237.1"/>
    </source>
</evidence>
<sequence length="157" mass="17659">MIPLLLEKTEKEKELEEWVRTGVKKLAKNIERISSEELKRVTDVQDPKLLHSIMKRTARQIGYDIGDDISPQSAPDRDGSSSSSLLPIRMINIRTEELLEKGGKDTIVRIHILDGILPDNVPLPFKAEIKVDLVDEKYEGEDGVAAAIVVRLYSKLS</sequence>